<dbReference type="Proteomes" id="UP000228934">
    <property type="component" value="Unassembled WGS sequence"/>
</dbReference>
<keyword evidence="9" id="KW-0325">Glycoprotein</keyword>
<name>A0A2G9NL08_AQUCT</name>
<feature type="transmembrane region" description="Helical" evidence="11">
    <location>
        <begin position="6"/>
        <end position="25"/>
    </location>
</feature>
<feature type="transmembrane region" description="Helical" evidence="11">
    <location>
        <begin position="73"/>
        <end position="100"/>
    </location>
</feature>
<keyword evidence="10" id="KW-0407">Ion channel</keyword>
<keyword evidence="14" id="KW-1185">Reference proteome</keyword>
<dbReference type="AlphaFoldDB" id="A0A2G9NL08"/>
<evidence type="ECO:0000256" key="5">
    <source>
        <dbReference type="ARBA" id="ARBA00022989"/>
    </source>
</evidence>
<keyword evidence="3 11" id="KW-0812">Transmembrane</keyword>
<evidence type="ECO:0000313" key="13">
    <source>
        <dbReference type="EMBL" id="PIN91412.1"/>
    </source>
</evidence>
<evidence type="ECO:0000259" key="12">
    <source>
        <dbReference type="Pfam" id="PF00520"/>
    </source>
</evidence>
<sequence length="214" mass="24748">DSYFTRICMSIVMFMSIFGMLKEIVQMGQQTPFSNPLLALMQTFTMMLGDINYHDGFLVPFLSNQIENPVFTFLHLIIFTLLIPILLMNLLIGLAVGDIAEVQRNAALKRIAMQNLLKYFIECDGFKVEAPINDATLELELWKQKNRLKDLSSIMQKQHELIKLIIQKMEIVSEAEDEDSQDLFQHNKPKQQKIEDKESKWDCVMKAVKCKKAN</sequence>
<evidence type="ECO:0000256" key="4">
    <source>
        <dbReference type="ARBA" id="ARBA00022737"/>
    </source>
</evidence>
<dbReference type="PANTHER" id="PTHR47143:SF1">
    <property type="entry name" value="ION_TRANS DOMAIN-CONTAINING PROTEIN"/>
    <property type="match status" value="1"/>
</dbReference>
<keyword evidence="5 11" id="KW-1133">Transmembrane helix</keyword>
<evidence type="ECO:0000256" key="9">
    <source>
        <dbReference type="ARBA" id="ARBA00023180"/>
    </source>
</evidence>
<protein>
    <recommendedName>
        <fullName evidence="12">Ion transport domain-containing protein</fullName>
    </recommendedName>
</protein>
<evidence type="ECO:0000256" key="11">
    <source>
        <dbReference type="SAM" id="Phobius"/>
    </source>
</evidence>
<evidence type="ECO:0000256" key="7">
    <source>
        <dbReference type="ARBA" id="ARBA00023065"/>
    </source>
</evidence>
<dbReference type="InterPro" id="IPR052076">
    <property type="entry name" value="TRP_cation_channel"/>
</dbReference>
<proteinExistence type="predicted"/>
<gene>
    <name evidence="13" type="ORF">AB205_0084840</name>
</gene>
<evidence type="ECO:0000256" key="6">
    <source>
        <dbReference type="ARBA" id="ARBA00023043"/>
    </source>
</evidence>
<dbReference type="InterPro" id="IPR005821">
    <property type="entry name" value="Ion_trans_dom"/>
</dbReference>
<evidence type="ECO:0000256" key="10">
    <source>
        <dbReference type="ARBA" id="ARBA00023303"/>
    </source>
</evidence>
<dbReference type="PANTHER" id="PTHR47143">
    <property type="entry name" value="TRANSIENT RECEPTOR POTENTIAL CATION CHANNEL PROTEIN PAINLESS"/>
    <property type="match status" value="1"/>
</dbReference>
<feature type="non-terminal residue" evidence="13">
    <location>
        <position position="1"/>
    </location>
</feature>
<feature type="domain" description="Ion transport" evidence="12">
    <location>
        <begin position="7"/>
        <end position="105"/>
    </location>
</feature>
<accession>A0A2G9NL08</accession>
<keyword evidence="4" id="KW-0677">Repeat</keyword>
<evidence type="ECO:0000256" key="3">
    <source>
        <dbReference type="ARBA" id="ARBA00022692"/>
    </source>
</evidence>
<reference evidence="14" key="1">
    <citation type="journal article" date="2017" name="Nat. Commun.">
        <title>The North American bullfrog draft genome provides insight into hormonal regulation of long noncoding RNA.</title>
        <authorList>
            <person name="Hammond S.A."/>
            <person name="Warren R.L."/>
            <person name="Vandervalk B.P."/>
            <person name="Kucuk E."/>
            <person name="Khan H."/>
            <person name="Gibb E.A."/>
            <person name="Pandoh P."/>
            <person name="Kirk H."/>
            <person name="Zhao Y."/>
            <person name="Jones M."/>
            <person name="Mungall A.J."/>
            <person name="Coope R."/>
            <person name="Pleasance S."/>
            <person name="Moore R.A."/>
            <person name="Holt R.A."/>
            <person name="Round J.M."/>
            <person name="Ohora S."/>
            <person name="Walle B.V."/>
            <person name="Veldhoen N."/>
            <person name="Helbing C.C."/>
            <person name="Birol I."/>
        </authorList>
    </citation>
    <scope>NUCLEOTIDE SEQUENCE [LARGE SCALE GENOMIC DNA]</scope>
</reference>
<keyword evidence="8 11" id="KW-0472">Membrane</keyword>
<dbReference type="Pfam" id="PF00520">
    <property type="entry name" value="Ion_trans"/>
    <property type="match status" value="1"/>
</dbReference>
<evidence type="ECO:0000256" key="8">
    <source>
        <dbReference type="ARBA" id="ARBA00023136"/>
    </source>
</evidence>
<evidence type="ECO:0000256" key="1">
    <source>
        <dbReference type="ARBA" id="ARBA00004141"/>
    </source>
</evidence>
<keyword evidence="6" id="KW-0040">ANK repeat</keyword>
<dbReference type="OrthoDB" id="1661883at2759"/>
<dbReference type="EMBL" id="KV922927">
    <property type="protein sequence ID" value="PIN91412.1"/>
    <property type="molecule type" value="Genomic_DNA"/>
</dbReference>
<evidence type="ECO:0000313" key="14">
    <source>
        <dbReference type="Proteomes" id="UP000228934"/>
    </source>
</evidence>
<keyword evidence="2" id="KW-0813">Transport</keyword>
<evidence type="ECO:0000256" key="2">
    <source>
        <dbReference type="ARBA" id="ARBA00022448"/>
    </source>
</evidence>
<keyword evidence="7" id="KW-0406">Ion transport</keyword>
<dbReference type="GO" id="GO:1902495">
    <property type="term" value="C:transmembrane transporter complex"/>
    <property type="evidence" value="ECO:0007669"/>
    <property type="project" value="TreeGrafter"/>
</dbReference>
<dbReference type="GO" id="GO:0005216">
    <property type="term" value="F:monoatomic ion channel activity"/>
    <property type="evidence" value="ECO:0007669"/>
    <property type="project" value="InterPro"/>
</dbReference>
<comment type="subcellular location">
    <subcellularLocation>
        <location evidence="1">Membrane</location>
        <topology evidence="1">Multi-pass membrane protein</topology>
    </subcellularLocation>
</comment>
<organism evidence="13 14">
    <name type="scientific">Aquarana catesbeiana</name>
    <name type="common">American bullfrog</name>
    <name type="synonym">Rana catesbeiana</name>
    <dbReference type="NCBI Taxonomy" id="8400"/>
    <lineage>
        <taxon>Eukaryota</taxon>
        <taxon>Metazoa</taxon>
        <taxon>Chordata</taxon>
        <taxon>Craniata</taxon>
        <taxon>Vertebrata</taxon>
        <taxon>Euteleostomi</taxon>
        <taxon>Amphibia</taxon>
        <taxon>Batrachia</taxon>
        <taxon>Anura</taxon>
        <taxon>Neobatrachia</taxon>
        <taxon>Ranoidea</taxon>
        <taxon>Ranidae</taxon>
        <taxon>Aquarana</taxon>
    </lineage>
</organism>